<comment type="similarity">
    <text evidence="3">Belongs to the OST3/OST6 family.</text>
</comment>
<feature type="transmembrane region" description="Helical" evidence="9">
    <location>
        <begin position="268"/>
        <end position="287"/>
    </location>
</feature>
<accession>A0AAN9U0V1</accession>
<keyword evidence="4 9" id="KW-0812">Transmembrane</keyword>
<dbReference type="InterPro" id="IPR021149">
    <property type="entry name" value="OligosaccharylTrfase_OST3/OST6"/>
</dbReference>
<evidence type="ECO:0000256" key="10">
    <source>
        <dbReference type="SAM" id="SignalP"/>
    </source>
</evidence>
<keyword evidence="12" id="KW-1185">Reference proteome</keyword>
<dbReference type="GO" id="GO:0008250">
    <property type="term" value="C:oligosaccharyltransferase complex"/>
    <property type="evidence" value="ECO:0007669"/>
    <property type="project" value="TreeGrafter"/>
</dbReference>
<reference evidence="11 12" key="1">
    <citation type="submission" date="2024-03" db="EMBL/GenBank/DDBJ databases">
        <title>Adaptation during the transition from Ophiocordyceps entomopathogen to insect associate is accompanied by gene loss and intensified selection.</title>
        <authorList>
            <person name="Ward C.M."/>
            <person name="Onetto C.A."/>
            <person name="Borneman A.R."/>
        </authorList>
    </citation>
    <scope>NUCLEOTIDE SEQUENCE [LARGE SCALE GENOMIC DNA]</scope>
    <source>
        <strain evidence="11">AWRI1</strain>
        <tissue evidence="11">Single Adult Female</tissue>
    </source>
</reference>
<feature type="transmembrane region" description="Helical" evidence="9">
    <location>
        <begin position="216"/>
        <end position="235"/>
    </location>
</feature>
<comment type="subcellular location">
    <subcellularLocation>
        <location evidence="2">Endoplasmic reticulum membrane</location>
        <topology evidence="2">Multi-pass membrane protein</topology>
    </subcellularLocation>
</comment>
<protein>
    <recommendedName>
        <fullName evidence="13">Magnesium transporter protein 1</fullName>
    </recommendedName>
</protein>
<dbReference type="PANTHER" id="PTHR12692">
    <property type="entry name" value="DOLICHYL-DIPHOSPHOOLIGOSACCHARIDE--PROTEIN GLYCOSYLTRANSFERASE-RELATED"/>
    <property type="match status" value="1"/>
</dbReference>
<keyword evidence="6" id="KW-0256">Endoplasmic reticulum</keyword>
<evidence type="ECO:0000256" key="1">
    <source>
        <dbReference type="ARBA" id="ARBA00002791"/>
    </source>
</evidence>
<evidence type="ECO:0000313" key="12">
    <source>
        <dbReference type="Proteomes" id="UP001367676"/>
    </source>
</evidence>
<dbReference type="Proteomes" id="UP001367676">
    <property type="component" value="Unassembled WGS sequence"/>
</dbReference>
<organism evidence="11 12">
    <name type="scientific">Parthenolecanium corni</name>
    <dbReference type="NCBI Taxonomy" id="536013"/>
    <lineage>
        <taxon>Eukaryota</taxon>
        <taxon>Metazoa</taxon>
        <taxon>Ecdysozoa</taxon>
        <taxon>Arthropoda</taxon>
        <taxon>Hexapoda</taxon>
        <taxon>Insecta</taxon>
        <taxon>Pterygota</taxon>
        <taxon>Neoptera</taxon>
        <taxon>Paraneoptera</taxon>
        <taxon>Hemiptera</taxon>
        <taxon>Sternorrhyncha</taxon>
        <taxon>Coccoidea</taxon>
        <taxon>Coccidae</taxon>
        <taxon>Parthenolecanium</taxon>
    </lineage>
</organism>
<name>A0AAN9U0V1_9HEMI</name>
<evidence type="ECO:0000256" key="2">
    <source>
        <dbReference type="ARBA" id="ARBA00004477"/>
    </source>
</evidence>
<proteinExistence type="inferred from homology"/>
<feature type="signal peptide" evidence="10">
    <location>
        <begin position="1"/>
        <end position="29"/>
    </location>
</feature>
<dbReference type="InterPro" id="IPR036249">
    <property type="entry name" value="Thioredoxin-like_sf"/>
</dbReference>
<evidence type="ECO:0000256" key="6">
    <source>
        <dbReference type="ARBA" id="ARBA00022824"/>
    </source>
</evidence>
<evidence type="ECO:0000256" key="8">
    <source>
        <dbReference type="ARBA" id="ARBA00023136"/>
    </source>
</evidence>
<keyword evidence="5 10" id="KW-0732">Signal</keyword>
<dbReference type="GO" id="GO:0018279">
    <property type="term" value="P:protein N-linked glycosylation via asparagine"/>
    <property type="evidence" value="ECO:0007669"/>
    <property type="project" value="TreeGrafter"/>
</dbReference>
<evidence type="ECO:0000256" key="3">
    <source>
        <dbReference type="ARBA" id="ARBA00009561"/>
    </source>
</evidence>
<evidence type="ECO:0000256" key="9">
    <source>
        <dbReference type="SAM" id="Phobius"/>
    </source>
</evidence>
<evidence type="ECO:0008006" key="13">
    <source>
        <dbReference type="Google" id="ProtNLM"/>
    </source>
</evidence>
<evidence type="ECO:0000256" key="7">
    <source>
        <dbReference type="ARBA" id="ARBA00022989"/>
    </source>
</evidence>
<evidence type="ECO:0000256" key="4">
    <source>
        <dbReference type="ARBA" id="ARBA00022692"/>
    </source>
</evidence>
<evidence type="ECO:0000256" key="5">
    <source>
        <dbReference type="ARBA" id="ARBA00022729"/>
    </source>
</evidence>
<dbReference type="Gene3D" id="3.40.30.10">
    <property type="entry name" value="Glutaredoxin"/>
    <property type="match status" value="1"/>
</dbReference>
<keyword evidence="8 9" id="KW-0472">Membrane</keyword>
<keyword evidence="7 9" id="KW-1133">Transmembrane helix</keyword>
<dbReference type="EMBL" id="JBBCAQ010000006">
    <property type="protein sequence ID" value="KAK7603239.1"/>
    <property type="molecule type" value="Genomic_DNA"/>
</dbReference>
<feature type="chain" id="PRO_5042905757" description="Magnesium transporter protein 1" evidence="10">
    <location>
        <begin position="30"/>
        <end position="332"/>
    </location>
</feature>
<evidence type="ECO:0000313" key="11">
    <source>
        <dbReference type="EMBL" id="KAK7603239.1"/>
    </source>
</evidence>
<dbReference type="Pfam" id="PF04756">
    <property type="entry name" value="OST3_OST6"/>
    <property type="match status" value="1"/>
</dbReference>
<dbReference type="AlphaFoldDB" id="A0AAN9U0V1"/>
<comment type="caution">
    <text evidence="11">The sequence shown here is derived from an EMBL/GenBank/DDBJ whole genome shotgun (WGS) entry which is preliminary data.</text>
</comment>
<feature type="transmembrane region" description="Helical" evidence="9">
    <location>
        <begin position="184"/>
        <end position="204"/>
    </location>
</feature>
<feature type="transmembrane region" description="Helical" evidence="9">
    <location>
        <begin position="299"/>
        <end position="319"/>
    </location>
</feature>
<dbReference type="PANTHER" id="PTHR12692:SF0">
    <property type="entry name" value="GH11935P"/>
    <property type="match status" value="1"/>
</dbReference>
<sequence length="332" mass="37677">MLKCFVSSCLAWWLLCILVVISSFHSSDGSVSVADKIRQLKELSTKSFVLKLSNAKFREFVKSPLRNYSFVVLFAAMASHRMCNICKAVREEFELTAKAFRLSQGAEISDQLFFGFIDFDNNEETFRSMNVNSVPLLVFFPSRRKIQLKSDIMDMQRYGYTAESIAKWLLEKSGLEIRIVRPPVFFGTAGLLILFFVGSIVIYFRCENFSVFSNRTIWGITAVGFCLLMTSGQMWNHIRCPPFLTRTPNGDFGYVHLSSHSQFIGETYGIFLLNAGITVSVIVIIDSNYPPGSARKNKILPLICIVLAALFFNALLAVFRMKASNYPYRGFF</sequence>
<dbReference type="SUPFAM" id="SSF52833">
    <property type="entry name" value="Thioredoxin-like"/>
    <property type="match status" value="1"/>
</dbReference>
<gene>
    <name evidence="11" type="ORF">V9T40_003238</name>
</gene>
<comment type="function">
    <text evidence="1">Subunit of the oligosaccharyl transferase (OST) complex that catalyzes the initial transfer of a defined glycan (Glc(3)Man(9)GlcNAc(2) in eukaryotes) from the lipid carrier dolichol-pyrophosphate to an asparagine residue within an Asn-X-Ser/Thr consensus motif in nascent polypeptide chains, the first step in protein N-glycosylation. N-glycosylation occurs cotranslationally and the complex associates with the Sec61 complex at the channel-forming translocon complex that mediates protein translocation across the endoplasmic reticulum (ER). All subunits are required for a maximal enzyme activity.</text>
</comment>